<feature type="compositionally biased region" description="Basic and acidic residues" evidence="1">
    <location>
        <begin position="1"/>
        <end position="20"/>
    </location>
</feature>
<dbReference type="RefSeq" id="WP_344663882.1">
    <property type="nucleotide sequence ID" value="NZ_BAAAQN010000002.1"/>
</dbReference>
<organism evidence="3 4">
    <name type="scientific">Catenulispora yoronensis</name>
    <dbReference type="NCBI Taxonomy" id="450799"/>
    <lineage>
        <taxon>Bacteria</taxon>
        <taxon>Bacillati</taxon>
        <taxon>Actinomycetota</taxon>
        <taxon>Actinomycetes</taxon>
        <taxon>Catenulisporales</taxon>
        <taxon>Catenulisporaceae</taxon>
        <taxon>Catenulispora</taxon>
    </lineage>
</organism>
<keyword evidence="2" id="KW-0472">Membrane</keyword>
<dbReference type="Proteomes" id="UP001500751">
    <property type="component" value="Unassembled WGS sequence"/>
</dbReference>
<feature type="region of interest" description="Disordered" evidence="1">
    <location>
        <begin position="1"/>
        <end position="169"/>
    </location>
</feature>
<sequence>MSESPSRRAADWPPPDERGGGRGQRPDGYGQRANAAQSPWEPQPRSAQRPAGRDERTRRGGYDDGYGSQGGRPGPGGGSRGGGQADYDGNYDDGGRGGGGSRAGGRGYDDGYGDPRGQRGASGSGGYDDDHDEAPPRGGTRRAGGGSRGASGGSRAAAPARGRGGAPTGPAVPLGQRLGIAFAIGAVPSLIVAFLCGAASAGGSSRSIAGVTLNSQLLTYSALAIPATMAIIAGLLHWRRITPLGLTWGFTVVAGLSWLSLLFAAQVKNVIPHLTPLLTVPLVTGLAVLAGAYLTDENTPPNGRYACLAAVIASHIGIVAIVVTIVLA</sequence>
<feature type="compositionally biased region" description="Gly residues" evidence="1">
    <location>
        <begin position="141"/>
        <end position="152"/>
    </location>
</feature>
<feature type="transmembrane region" description="Helical" evidence="2">
    <location>
        <begin position="306"/>
        <end position="327"/>
    </location>
</feature>
<evidence type="ECO:0000256" key="2">
    <source>
        <dbReference type="SAM" id="Phobius"/>
    </source>
</evidence>
<feature type="transmembrane region" description="Helical" evidence="2">
    <location>
        <begin position="273"/>
        <end position="294"/>
    </location>
</feature>
<evidence type="ECO:0000256" key="1">
    <source>
        <dbReference type="SAM" id="MobiDB-lite"/>
    </source>
</evidence>
<evidence type="ECO:0000313" key="3">
    <source>
        <dbReference type="EMBL" id="GAA2013790.1"/>
    </source>
</evidence>
<feature type="transmembrane region" description="Helical" evidence="2">
    <location>
        <begin position="178"/>
        <end position="200"/>
    </location>
</feature>
<feature type="transmembrane region" description="Helical" evidence="2">
    <location>
        <begin position="220"/>
        <end position="238"/>
    </location>
</feature>
<dbReference type="EMBL" id="BAAAQN010000002">
    <property type="protein sequence ID" value="GAA2013790.1"/>
    <property type="molecule type" value="Genomic_DNA"/>
</dbReference>
<accession>A0ABN2TMG7</accession>
<gene>
    <name evidence="3" type="ORF">GCM10009839_05820</name>
</gene>
<proteinExistence type="predicted"/>
<keyword evidence="4" id="KW-1185">Reference proteome</keyword>
<feature type="compositionally biased region" description="Gly residues" evidence="1">
    <location>
        <begin position="96"/>
        <end position="106"/>
    </location>
</feature>
<keyword evidence="2" id="KW-1133">Transmembrane helix</keyword>
<reference evidence="3 4" key="1">
    <citation type="journal article" date="2019" name="Int. J. Syst. Evol. Microbiol.">
        <title>The Global Catalogue of Microorganisms (GCM) 10K type strain sequencing project: providing services to taxonomists for standard genome sequencing and annotation.</title>
        <authorList>
            <consortium name="The Broad Institute Genomics Platform"/>
            <consortium name="The Broad Institute Genome Sequencing Center for Infectious Disease"/>
            <person name="Wu L."/>
            <person name="Ma J."/>
        </authorList>
    </citation>
    <scope>NUCLEOTIDE SEQUENCE [LARGE SCALE GENOMIC DNA]</scope>
    <source>
        <strain evidence="3 4">JCM 16014</strain>
    </source>
</reference>
<keyword evidence="2" id="KW-0812">Transmembrane</keyword>
<evidence type="ECO:0008006" key="5">
    <source>
        <dbReference type="Google" id="ProtNLM"/>
    </source>
</evidence>
<feature type="compositionally biased region" description="Gly residues" evidence="1">
    <location>
        <begin position="63"/>
        <end position="84"/>
    </location>
</feature>
<protein>
    <recommendedName>
        <fullName evidence="5">YIP1 family protein</fullName>
    </recommendedName>
</protein>
<comment type="caution">
    <text evidence="3">The sequence shown here is derived from an EMBL/GenBank/DDBJ whole genome shotgun (WGS) entry which is preliminary data.</text>
</comment>
<feature type="compositionally biased region" description="Basic and acidic residues" evidence="1">
    <location>
        <begin position="51"/>
        <end position="62"/>
    </location>
</feature>
<feature type="transmembrane region" description="Helical" evidence="2">
    <location>
        <begin position="245"/>
        <end position="267"/>
    </location>
</feature>
<name>A0ABN2TMG7_9ACTN</name>
<evidence type="ECO:0000313" key="4">
    <source>
        <dbReference type="Proteomes" id="UP001500751"/>
    </source>
</evidence>